<sequence>MGVEAGLGGGDLVVAAVVEKTGVEADLVAAVAEEEEARRPPFLPGALSHPLPPPSSLLL</sequence>
<dbReference type="AlphaFoldDB" id="A0A0E0DBA6"/>
<reference evidence="2" key="2">
    <citation type="submission" date="2018-05" db="EMBL/GenBank/DDBJ databases">
        <title>OmerRS3 (Oryza meridionalis Reference Sequence Version 3).</title>
        <authorList>
            <person name="Zhang J."/>
            <person name="Kudrna D."/>
            <person name="Lee S."/>
            <person name="Talag J."/>
            <person name="Welchert J."/>
            <person name="Wing R.A."/>
        </authorList>
    </citation>
    <scope>NUCLEOTIDE SEQUENCE [LARGE SCALE GENOMIC DNA]</scope>
    <source>
        <strain evidence="2">cv. OR44</strain>
    </source>
</reference>
<dbReference type="HOGENOM" id="CLU_2964837_0_0_1"/>
<dbReference type="Gramene" id="OMERI04G03820.1">
    <property type="protein sequence ID" value="OMERI04G03820.1"/>
    <property type="gene ID" value="OMERI04G03820"/>
</dbReference>
<reference evidence="2" key="1">
    <citation type="submission" date="2015-04" db="UniProtKB">
        <authorList>
            <consortium name="EnsemblPlants"/>
        </authorList>
    </citation>
    <scope>IDENTIFICATION</scope>
</reference>
<keyword evidence="3" id="KW-1185">Reference proteome</keyword>
<feature type="compositionally biased region" description="Pro residues" evidence="1">
    <location>
        <begin position="50"/>
        <end position="59"/>
    </location>
</feature>
<evidence type="ECO:0000256" key="1">
    <source>
        <dbReference type="SAM" id="MobiDB-lite"/>
    </source>
</evidence>
<feature type="region of interest" description="Disordered" evidence="1">
    <location>
        <begin position="37"/>
        <end position="59"/>
    </location>
</feature>
<organism evidence="2">
    <name type="scientific">Oryza meridionalis</name>
    <dbReference type="NCBI Taxonomy" id="40149"/>
    <lineage>
        <taxon>Eukaryota</taxon>
        <taxon>Viridiplantae</taxon>
        <taxon>Streptophyta</taxon>
        <taxon>Embryophyta</taxon>
        <taxon>Tracheophyta</taxon>
        <taxon>Spermatophyta</taxon>
        <taxon>Magnoliopsida</taxon>
        <taxon>Liliopsida</taxon>
        <taxon>Poales</taxon>
        <taxon>Poaceae</taxon>
        <taxon>BOP clade</taxon>
        <taxon>Oryzoideae</taxon>
        <taxon>Oryzeae</taxon>
        <taxon>Oryzinae</taxon>
        <taxon>Oryza</taxon>
    </lineage>
</organism>
<evidence type="ECO:0008006" key="4">
    <source>
        <dbReference type="Google" id="ProtNLM"/>
    </source>
</evidence>
<evidence type="ECO:0000313" key="2">
    <source>
        <dbReference type="EnsemblPlants" id="OMERI04G03820.1"/>
    </source>
</evidence>
<dbReference type="EnsemblPlants" id="OMERI04G03820.1">
    <property type="protein sequence ID" value="OMERI04G03820.1"/>
    <property type="gene ID" value="OMERI04G03820"/>
</dbReference>
<dbReference type="Proteomes" id="UP000008021">
    <property type="component" value="Chromosome 4"/>
</dbReference>
<accession>A0A0E0DBA6</accession>
<evidence type="ECO:0000313" key="3">
    <source>
        <dbReference type="Proteomes" id="UP000008021"/>
    </source>
</evidence>
<proteinExistence type="predicted"/>
<protein>
    <recommendedName>
        <fullName evidence="4">DUF834 domain-containing protein</fullName>
    </recommendedName>
</protein>
<name>A0A0E0DBA6_9ORYZ</name>